<proteinExistence type="predicted"/>
<dbReference type="Pfam" id="PF14023">
    <property type="entry name" value="Bestrophin-like"/>
    <property type="match status" value="1"/>
</dbReference>
<evidence type="ECO:0000256" key="1">
    <source>
        <dbReference type="SAM" id="Phobius"/>
    </source>
</evidence>
<comment type="caution">
    <text evidence="2">The sequence shown here is derived from an EMBL/GenBank/DDBJ whole genome shotgun (WGS) entry which is preliminary data.</text>
</comment>
<dbReference type="EMBL" id="JAOBZK010000039">
    <property type="protein sequence ID" value="MDH1180835.1"/>
    <property type="molecule type" value="Genomic_DNA"/>
</dbReference>
<evidence type="ECO:0008006" key="4">
    <source>
        <dbReference type="Google" id="ProtNLM"/>
    </source>
</evidence>
<dbReference type="InterPro" id="IPR025333">
    <property type="entry name" value="DUF4239"/>
</dbReference>
<sequence>MRTSKPGEDGMLREVDEVIIFFVVLIIFLAVIELAYRLGRRLRKPADEAAKTHITALQTALLGLLALLLGFTFAMSVTRFETRKNLVLEEANAIGNAYWRSQLIPAEHRPAVAKMLHEYASASLDYHLADQDSPRFAAANATARRIERQIRAAVAARAENPPTISTIMFIQAINEMAQINEKRRVALENHVPEPVYYLLFIVAAGSMAYIAYGTGLYGRRRPVSTGMFAALIALVLTFILDIDQPIGGLIEVGQESMERMRDTLADEMRQQP</sequence>
<dbReference type="AlphaFoldDB" id="A0ABD4Z0T3"/>
<keyword evidence="1" id="KW-1133">Transmembrane helix</keyword>
<dbReference type="Proteomes" id="UP001158644">
    <property type="component" value="Unassembled WGS sequence"/>
</dbReference>
<dbReference type="RefSeq" id="WP_279991801.1">
    <property type="nucleotide sequence ID" value="NZ_DAIRWQ010000001.1"/>
</dbReference>
<keyword evidence="1" id="KW-0812">Transmembrane</keyword>
<protein>
    <recommendedName>
        <fullName evidence="4">DUF4239 domain-containing protein</fullName>
    </recommendedName>
</protein>
<feature type="transmembrane region" description="Helical" evidence="1">
    <location>
        <begin position="195"/>
        <end position="212"/>
    </location>
</feature>
<feature type="transmembrane region" description="Helical" evidence="1">
    <location>
        <begin position="224"/>
        <end position="242"/>
    </location>
</feature>
<gene>
    <name evidence="2" type="ORF">N5C72_22370</name>
</gene>
<organism evidence="2 3">
    <name type="scientific">Achromobacter mucicolens</name>
    <dbReference type="NCBI Taxonomy" id="1389922"/>
    <lineage>
        <taxon>Bacteria</taxon>
        <taxon>Pseudomonadati</taxon>
        <taxon>Pseudomonadota</taxon>
        <taxon>Betaproteobacteria</taxon>
        <taxon>Burkholderiales</taxon>
        <taxon>Alcaligenaceae</taxon>
        <taxon>Achromobacter</taxon>
    </lineage>
</organism>
<reference evidence="2 3" key="1">
    <citation type="submission" date="2022-09" db="EMBL/GenBank/DDBJ databases">
        <title>Intensive care unit water sources are persistently colonized with multi-drug resistant bacteria and are the site of extensive horizontal gene transfer of antibiotic resistance genes.</title>
        <authorList>
            <person name="Diorio-Toth L."/>
        </authorList>
    </citation>
    <scope>NUCLEOTIDE SEQUENCE [LARGE SCALE GENOMIC DNA]</scope>
    <source>
        <strain evidence="2 3">GD03967</strain>
    </source>
</reference>
<feature type="transmembrane region" description="Helical" evidence="1">
    <location>
        <begin position="18"/>
        <end position="36"/>
    </location>
</feature>
<accession>A0ABD4Z0T3</accession>
<keyword evidence="1" id="KW-0472">Membrane</keyword>
<feature type="transmembrane region" description="Helical" evidence="1">
    <location>
        <begin position="56"/>
        <end position="77"/>
    </location>
</feature>
<evidence type="ECO:0000313" key="3">
    <source>
        <dbReference type="Proteomes" id="UP001158644"/>
    </source>
</evidence>
<name>A0ABD4Z0T3_9BURK</name>
<evidence type="ECO:0000313" key="2">
    <source>
        <dbReference type="EMBL" id="MDH1180835.1"/>
    </source>
</evidence>